<dbReference type="InterPro" id="IPR014922">
    <property type="entry name" value="YdhG-like"/>
</dbReference>
<dbReference type="AlphaFoldDB" id="A0A7W7ZG19"/>
<dbReference type="SUPFAM" id="SSF159888">
    <property type="entry name" value="YdhG-like"/>
    <property type="match status" value="1"/>
</dbReference>
<evidence type="ECO:0000313" key="3">
    <source>
        <dbReference type="Proteomes" id="UP000540989"/>
    </source>
</evidence>
<dbReference type="RefSeq" id="WP_184220432.1">
    <property type="nucleotide sequence ID" value="NZ_JACHIP010000005.1"/>
</dbReference>
<accession>A0A7W7ZG19</accession>
<comment type="caution">
    <text evidence="2">The sequence shown here is derived from an EMBL/GenBank/DDBJ whole genome shotgun (WGS) entry which is preliminary data.</text>
</comment>
<keyword evidence="3" id="KW-1185">Reference proteome</keyword>
<proteinExistence type="predicted"/>
<gene>
    <name evidence="2" type="ORF">HDF16_003997</name>
</gene>
<feature type="domain" description="YdhG-like" evidence="1">
    <location>
        <begin position="34"/>
        <end position="123"/>
    </location>
</feature>
<dbReference type="EMBL" id="JACHIP010000005">
    <property type="protein sequence ID" value="MBB5059274.1"/>
    <property type="molecule type" value="Genomic_DNA"/>
</dbReference>
<evidence type="ECO:0000313" key="2">
    <source>
        <dbReference type="EMBL" id="MBB5059274.1"/>
    </source>
</evidence>
<organism evidence="2 3">
    <name type="scientific">Granulicella aggregans</name>
    <dbReference type="NCBI Taxonomy" id="474949"/>
    <lineage>
        <taxon>Bacteria</taxon>
        <taxon>Pseudomonadati</taxon>
        <taxon>Acidobacteriota</taxon>
        <taxon>Terriglobia</taxon>
        <taxon>Terriglobales</taxon>
        <taxon>Acidobacteriaceae</taxon>
        <taxon>Granulicella</taxon>
    </lineage>
</organism>
<sequence length="134" mass="14683">MVRTELLRFDGAVERDPAIDEWMKDHEGELGDIARHWFDVMRSCGDEARELLHDGCPVACLGDAAFGYVNVFTSHVNVGFFQGAALPDPSRLLQGAGKFMRHVKLRPGTITNSGALNELIAAAYADVKSHVEQG</sequence>
<dbReference type="Pfam" id="PF08818">
    <property type="entry name" value="DUF1801"/>
    <property type="match status" value="1"/>
</dbReference>
<dbReference type="Proteomes" id="UP000540989">
    <property type="component" value="Unassembled WGS sequence"/>
</dbReference>
<name>A0A7W7ZG19_9BACT</name>
<protein>
    <recommendedName>
        <fullName evidence="1">YdhG-like domain-containing protein</fullName>
    </recommendedName>
</protein>
<evidence type="ECO:0000259" key="1">
    <source>
        <dbReference type="Pfam" id="PF08818"/>
    </source>
</evidence>
<reference evidence="2 3" key="1">
    <citation type="submission" date="2020-08" db="EMBL/GenBank/DDBJ databases">
        <title>Genomic Encyclopedia of Type Strains, Phase IV (KMG-V): Genome sequencing to study the core and pangenomes of soil and plant-associated prokaryotes.</title>
        <authorList>
            <person name="Whitman W."/>
        </authorList>
    </citation>
    <scope>NUCLEOTIDE SEQUENCE [LARGE SCALE GENOMIC DNA]</scope>
    <source>
        <strain evidence="2 3">M8UP14</strain>
    </source>
</reference>